<proteinExistence type="predicted"/>
<reference evidence="2" key="1">
    <citation type="journal article" date="2008" name="Nat. Genet.">
        <title>The Pristionchus pacificus genome provides a unique perspective on nematode lifestyle and parasitism.</title>
        <authorList>
            <person name="Dieterich C."/>
            <person name="Clifton S.W."/>
            <person name="Schuster L.N."/>
            <person name="Chinwalla A."/>
            <person name="Delehaunty K."/>
            <person name="Dinkelacker I."/>
            <person name="Fulton L."/>
            <person name="Fulton R."/>
            <person name="Godfrey J."/>
            <person name="Minx P."/>
            <person name="Mitreva M."/>
            <person name="Roeseler W."/>
            <person name="Tian H."/>
            <person name="Witte H."/>
            <person name="Yang S.P."/>
            <person name="Wilson R.K."/>
            <person name="Sommer R.J."/>
        </authorList>
    </citation>
    <scope>NUCLEOTIDE SEQUENCE [LARGE SCALE GENOMIC DNA]</scope>
    <source>
        <strain evidence="2">PS312</strain>
    </source>
</reference>
<accession>A0A2A6CNY9</accession>
<dbReference type="AlphaFoldDB" id="A0A2A6CNY9"/>
<dbReference type="Proteomes" id="UP000005239">
    <property type="component" value="Unassembled WGS sequence"/>
</dbReference>
<evidence type="ECO:0000313" key="1">
    <source>
        <dbReference type="EnsemblMetazoa" id="PPA16432.1"/>
    </source>
</evidence>
<organism evidence="1 2">
    <name type="scientific">Pristionchus pacificus</name>
    <name type="common">Parasitic nematode worm</name>
    <dbReference type="NCBI Taxonomy" id="54126"/>
    <lineage>
        <taxon>Eukaryota</taxon>
        <taxon>Metazoa</taxon>
        <taxon>Ecdysozoa</taxon>
        <taxon>Nematoda</taxon>
        <taxon>Chromadorea</taxon>
        <taxon>Rhabditida</taxon>
        <taxon>Rhabditina</taxon>
        <taxon>Diplogasteromorpha</taxon>
        <taxon>Diplogasteroidea</taxon>
        <taxon>Neodiplogasteridae</taxon>
        <taxon>Pristionchus</taxon>
    </lineage>
</organism>
<protein>
    <submittedName>
        <fullName evidence="1">G protein-coupled receptor</fullName>
    </submittedName>
</protein>
<dbReference type="PANTHER" id="PTHR31627:SF42">
    <property type="entry name" value="G_PROTEIN_RECEP_F1_2 DOMAIN-CONTAINING PROTEIN-RELATED"/>
    <property type="match status" value="1"/>
</dbReference>
<dbReference type="EnsemblMetazoa" id="PPA16432.1">
    <property type="protein sequence ID" value="PPA16432.1"/>
    <property type="gene ID" value="WBGene00105986"/>
</dbReference>
<dbReference type="InterPro" id="IPR019426">
    <property type="entry name" value="7TM_GPCR_serpentine_rcpt_Srv"/>
</dbReference>
<reference evidence="1" key="2">
    <citation type="submission" date="2022-06" db="UniProtKB">
        <authorList>
            <consortium name="EnsemblMetazoa"/>
        </authorList>
    </citation>
    <scope>IDENTIFICATION</scope>
    <source>
        <strain evidence="1">PS312</strain>
    </source>
</reference>
<dbReference type="SUPFAM" id="SSF81321">
    <property type="entry name" value="Family A G protein-coupled receptor-like"/>
    <property type="match status" value="1"/>
</dbReference>
<accession>A0A8R1UAP7</accession>
<name>A0A2A6CNY9_PRIPA</name>
<gene>
    <name evidence="1" type="primary">WBGene00105986</name>
</gene>
<dbReference type="Gene3D" id="1.20.1070.10">
    <property type="entry name" value="Rhodopsin 7-helix transmembrane proteins"/>
    <property type="match status" value="1"/>
</dbReference>
<dbReference type="InterPro" id="IPR051119">
    <property type="entry name" value="Nematode_SR-like"/>
</dbReference>
<dbReference type="Pfam" id="PF10323">
    <property type="entry name" value="7TM_GPCR_Srv"/>
    <property type="match status" value="1"/>
</dbReference>
<dbReference type="OrthoDB" id="5868253at2759"/>
<keyword evidence="2" id="KW-1185">Reference proteome</keyword>
<evidence type="ECO:0000313" key="2">
    <source>
        <dbReference type="Proteomes" id="UP000005239"/>
    </source>
</evidence>
<sequence>MFIYHASGMIVRDRILGDAFLISTNGGVFGTVYYVGTIYYFHHVQVWGVIIRSFARCVAVCAPTSRLQSWLEACPSTMWSVINLTVPFVVVFRLLLQEDTYFEKNDQGRAILCSPPEVLLTNGTQATSVSVVGTVIGATCFALALRNLNSMKKHLSIREYRHERQLTFIGLMLFFSLCTMTAYYITVSFAAISDPDLVNSVRPFYIVPVMLLTYVNPWMLAITNRSLRSRVSLSSSATESPARNAN</sequence>
<dbReference type="PANTHER" id="PTHR31627">
    <property type="entry name" value="SERPENTINE RECEPTOR CLASS GAMMA-RELATED"/>
    <property type="match status" value="1"/>
</dbReference>